<protein>
    <submittedName>
        <fullName evidence="3">DUF3592 domain-containing protein</fullName>
    </submittedName>
</protein>
<dbReference type="AlphaFoldDB" id="A0A9X2I2Y1"/>
<gene>
    <name evidence="3" type="ORF">M6D89_01390</name>
</gene>
<feature type="transmembrane region" description="Helical" evidence="1">
    <location>
        <begin position="139"/>
        <end position="162"/>
    </location>
</feature>
<evidence type="ECO:0000313" key="3">
    <source>
        <dbReference type="EMBL" id="MCP8897947.1"/>
    </source>
</evidence>
<feature type="transmembrane region" description="Helical" evidence="1">
    <location>
        <begin position="230"/>
        <end position="249"/>
    </location>
</feature>
<evidence type="ECO:0000313" key="4">
    <source>
        <dbReference type="Proteomes" id="UP001139319"/>
    </source>
</evidence>
<keyword evidence="1" id="KW-0472">Membrane</keyword>
<keyword evidence="4" id="KW-1185">Reference proteome</keyword>
<evidence type="ECO:0000256" key="1">
    <source>
        <dbReference type="SAM" id="Phobius"/>
    </source>
</evidence>
<name>A0A9X2I2Y1_9GAMM</name>
<feature type="transmembrane region" description="Helical" evidence="1">
    <location>
        <begin position="432"/>
        <end position="452"/>
    </location>
</feature>
<accession>A0A9X2I2Y1</accession>
<organism evidence="3 4">
    <name type="scientific">Gilvimarinus xylanilyticus</name>
    <dbReference type="NCBI Taxonomy" id="2944139"/>
    <lineage>
        <taxon>Bacteria</taxon>
        <taxon>Pseudomonadati</taxon>
        <taxon>Pseudomonadota</taxon>
        <taxon>Gammaproteobacteria</taxon>
        <taxon>Cellvibrionales</taxon>
        <taxon>Cellvibrionaceae</taxon>
        <taxon>Gilvimarinus</taxon>
    </lineage>
</organism>
<comment type="caution">
    <text evidence="3">The sequence shown here is derived from an EMBL/GenBank/DDBJ whole genome shotgun (WGS) entry which is preliminary data.</text>
</comment>
<sequence length="571" mass="63519">MLQKLKERWVLFLFGAPFAAVGLGFLFWGIVPQFAEWTAMKRWEPVQARILSAEMKHHRSDDSTTYSLHATYRYQYQGQNYTGNRVGISSSSDNVGDYHRRVIGPLERAERNGSTVTAWVNPKQPDQAVLNRELRLSLLLFKGVFALVFGGVGLGMWAYVFIARPDKTNVTESEAQQQPWLSRNDWASATIKSDGKTGMWALWAFAAFWNLISLPAAIGAVGEALEGNHVAWVAVLFPLVGAGIAFWAIKLTLAWRRFGPASVTLDPYPGSIGGQVGGALEVALPYQPDNSFAVTLQCLHSYYTGSGKNRKRRESVVWQSEGIAQTARAAHGTRVEWLFDVDEGLPASEPPGNRYHLWRVNIKCELPGADFDRNYEIPVFATAEKAQQLGDVTTSNQHPEMAQQREQLLEELFDVRQVPGGVILHYPAFRNWSTMLVLIVAGAICAGIGLWLDPYGFPECIFTIAGLLMFFGGLYSLCSSLDVRIDRTELITRRRILGVGLGNKHTPRSEITKLFIDESYSSSTGNKHTTYYKIKARLRSGDKKTISHSLPGRELAQEALESLSLLTGVPC</sequence>
<dbReference type="Pfam" id="PF12158">
    <property type="entry name" value="DUF3592"/>
    <property type="match status" value="1"/>
</dbReference>
<dbReference type="RefSeq" id="WP_253966243.1">
    <property type="nucleotide sequence ID" value="NZ_JAMFTH010000001.1"/>
</dbReference>
<dbReference type="EMBL" id="JAMFTH010000001">
    <property type="protein sequence ID" value="MCP8897947.1"/>
    <property type="molecule type" value="Genomic_DNA"/>
</dbReference>
<dbReference type="InterPro" id="IPR021994">
    <property type="entry name" value="DUF3592"/>
</dbReference>
<feature type="transmembrane region" description="Helical" evidence="1">
    <location>
        <begin position="464"/>
        <end position="485"/>
    </location>
</feature>
<keyword evidence="1" id="KW-1133">Transmembrane helix</keyword>
<dbReference type="Proteomes" id="UP001139319">
    <property type="component" value="Unassembled WGS sequence"/>
</dbReference>
<reference evidence="3" key="1">
    <citation type="submission" date="2022-05" db="EMBL/GenBank/DDBJ databases">
        <authorList>
            <person name="Sun H.-N."/>
        </authorList>
    </citation>
    <scope>NUCLEOTIDE SEQUENCE</scope>
    <source>
        <strain evidence="3">HB14</strain>
    </source>
</reference>
<feature type="transmembrane region" description="Helical" evidence="1">
    <location>
        <begin position="9"/>
        <end position="31"/>
    </location>
</feature>
<feature type="transmembrane region" description="Helical" evidence="1">
    <location>
        <begin position="200"/>
        <end position="218"/>
    </location>
</feature>
<proteinExistence type="predicted"/>
<reference evidence="3" key="2">
    <citation type="submission" date="2023-01" db="EMBL/GenBank/DDBJ databases">
        <title>Gilvimarinus xylanilyticus HB14 isolated from Caulerpa lentillifera aquaculture base in Hainan, China.</title>
        <authorList>
            <person name="Zhang Y.-J."/>
        </authorList>
    </citation>
    <scope>NUCLEOTIDE SEQUENCE</scope>
    <source>
        <strain evidence="3">HB14</strain>
    </source>
</reference>
<evidence type="ECO:0000259" key="2">
    <source>
        <dbReference type="Pfam" id="PF12158"/>
    </source>
</evidence>
<keyword evidence="1" id="KW-0812">Transmembrane</keyword>
<feature type="domain" description="DUF3592" evidence="2">
    <location>
        <begin position="46"/>
        <end position="134"/>
    </location>
</feature>